<protein>
    <submittedName>
        <fullName evidence="3">Uncharacterized protein LOC132537075</fullName>
    </submittedName>
</protein>
<accession>A0ABM3X115</accession>
<feature type="region of interest" description="Disordered" evidence="1">
    <location>
        <begin position="70"/>
        <end position="109"/>
    </location>
</feature>
<feature type="compositionally biased region" description="Gly residues" evidence="1">
    <location>
        <begin position="19"/>
        <end position="32"/>
    </location>
</feature>
<name>A0ABM3X115_ERIEU</name>
<reference evidence="3" key="2">
    <citation type="submission" date="2025-08" db="UniProtKB">
        <authorList>
            <consortium name="RefSeq"/>
        </authorList>
    </citation>
    <scope>IDENTIFICATION</scope>
</reference>
<organism evidence="2 3">
    <name type="scientific">Erinaceus europaeus</name>
    <name type="common">Western European hedgehog</name>
    <dbReference type="NCBI Taxonomy" id="9365"/>
    <lineage>
        <taxon>Eukaryota</taxon>
        <taxon>Metazoa</taxon>
        <taxon>Chordata</taxon>
        <taxon>Craniata</taxon>
        <taxon>Vertebrata</taxon>
        <taxon>Euteleostomi</taxon>
        <taxon>Mammalia</taxon>
        <taxon>Eutheria</taxon>
        <taxon>Laurasiatheria</taxon>
        <taxon>Eulipotyphla</taxon>
        <taxon>Erinaceidae</taxon>
        <taxon>Erinaceinae</taxon>
        <taxon>Erinaceus</taxon>
    </lineage>
</organism>
<gene>
    <name evidence="3" type="primary">LOC132537075</name>
</gene>
<evidence type="ECO:0000313" key="2">
    <source>
        <dbReference type="Proteomes" id="UP001652624"/>
    </source>
</evidence>
<feature type="compositionally biased region" description="Polar residues" evidence="1">
    <location>
        <begin position="1"/>
        <end position="14"/>
    </location>
</feature>
<keyword evidence="2" id="KW-1185">Reference proteome</keyword>
<dbReference type="RefSeq" id="XP_060042502.1">
    <property type="nucleotide sequence ID" value="XM_060186519.1"/>
</dbReference>
<reference evidence="2" key="1">
    <citation type="submission" date="2025-05" db="UniProtKB">
        <authorList>
            <consortium name="RefSeq"/>
        </authorList>
    </citation>
    <scope>NUCLEOTIDE SEQUENCE [LARGE SCALE GENOMIC DNA]</scope>
</reference>
<sequence>MPTVPGQRNKSVTQPLHGGLSGGSGAGSGDRGAAGCTQWPGREEAQRLTPSCREFLSGCAGCDVRLPGPSADHSQPGLRSTGLCLRPSPGRHSSRGRSHSCATKPGSPHPTHVCCSNLPHSSAEGCGAPLLPAKLHSSATPEAREELSGFVCLPITTDLLTSSPHIALLHPSVRKCRETAYFHGISWVACTTQQSSGVSADADRAPTPELQPALTPSEEGWAVAGGHNPHTA</sequence>
<proteinExistence type="predicted"/>
<dbReference type="Proteomes" id="UP001652624">
    <property type="component" value="Chromosome 2"/>
</dbReference>
<dbReference type="GeneID" id="132537075"/>
<feature type="region of interest" description="Disordered" evidence="1">
    <location>
        <begin position="1"/>
        <end position="37"/>
    </location>
</feature>
<evidence type="ECO:0000256" key="1">
    <source>
        <dbReference type="SAM" id="MobiDB-lite"/>
    </source>
</evidence>
<evidence type="ECO:0000313" key="3">
    <source>
        <dbReference type="RefSeq" id="XP_060042502.1"/>
    </source>
</evidence>
<feature type="region of interest" description="Disordered" evidence="1">
    <location>
        <begin position="198"/>
        <end position="232"/>
    </location>
</feature>